<dbReference type="GO" id="GO:0016618">
    <property type="term" value="F:hydroxypyruvate reductase [NAD(P)H] activity"/>
    <property type="evidence" value="ECO:0007669"/>
    <property type="project" value="TreeGrafter"/>
</dbReference>
<sequence length="258" mass="28281">MILAPNLKSIATFSVGFDHIDREECKKRGVKVGYLPGILTECVAETAIALLLATARRIPQNVALARKWEQCWPEWHVFMFSGNQIEGSTVGIYGLGRIGTSVMEKLLPFHPNKIIYHDIIKKEGINAEYVSFEDLVAKSDFLIITVAVTGDAKGKFNKEILSKMKQGSILINTARGSVINSEDLYEALKSGHLGGAGLDVTDPEPLPANHPLFTLDNCVILPHIGSATIETRHKMLKLTEDNLINGLLGKEMPAPLPL</sequence>
<dbReference type="Pfam" id="PF02826">
    <property type="entry name" value="2-Hacid_dh_C"/>
    <property type="match status" value="1"/>
</dbReference>
<evidence type="ECO:0000259" key="4">
    <source>
        <dbReference type="Pfam" id="PF00389"/>
    </source>
</evidence>
<evidence type="ECO:0000256" key="1">
    <source>
        <dbReference type="ARBA" id="ARBA00023002"/>
    </source>
</evidence>
<keyword evidence="1 3" id="KW-0560">Oxidoreductase</keyword>
<evidence type="ECO:0000256" key="2">
    <source>
        <dbReference type="ARBA" id="ARBA00073306"/>
    </source>
</evidence>
<proteinExistence type="inferred from homology"/>
<accession>A0A914DEH6</accession>
<evidence type="ECO:0000313" key="7">
    <source>
        <dbReference type="WBParaSite" id="ACRNAN_scaffold2500.g14804.t1"/>
    </source>
</evidence>
<dbReference type="Pfam" id="PF00389">
    <property type="entry name" value="2-Hacid_dh"/>
    <property type="match status" value="1"/>
</dbReference>
<reference evidence="7" key="1">
    <citation type="submission" date="2022-11" db="UniProtKB">
        <authorList>
            <consortium name="WormBaseParasite"/>
        </authorList>
    </citation>
    <scope>IDENTIFICATION</scope>
</reference>
<dbReference type="InterPro" id="IPR029753">
    <property type="entry name" value="D-isomer_DH_CS"/>
</dbReference>
<dbReference type="InterPro" id="IPR006139">
    <property type="entry name" value="D-isomer_2_OHA_DH_cat_dom"/>
</dbReference>
<dbReference type="FunFam" id="3.40.50.720:FF:000026">
    <property type="entry name" value="Glyoxylate/hydroxypyruvate reductase B"/>
    <property type="match status" value="1"/>
</dbReference>
<dbReference type="InterPro" id="IPR006140">
    <property type="entry name" value="D-isomer_DH_NAD-bd"/>
</dbReference>
<protein>
    <recommendedName>
        <fullName evidence="2">Glyoxylate reductase/hydroxypyruvate reductase</fullName>
    </recommendedName>
</protein>
<evidence type="ECO:0000313" key="6">
    <source>
        <dbReference type="Proteomes" id="UP000887540"/>
    </source>
</evidence>
<dbReference type="CDD" id="cd05301">
    <property type="entry name" value="GDH"/>
    <property type="match status" value="1"/>
</dbReference>
<dbReference type="GO" id="GO:0051287">
    <property type="term" value="F:NAD binding"/>
    <property type="evidence" value="ECO:0007669"/>
    <property type="project" value="InterPro"/>
</dbReference>
<feature type="domain" description="D-isomer specific 2-hydroxyacid dehydrogenase NAD-binding" evidence="5">
    <location>
        <begin position="48"/>
        <end position="225"/>
    </location>
</feature>
<dbReference type="GO" id="GO:0005829">
    <property type="term" value="C:cytosol"/>
    <property type="evidence" value="ECO:0007669"/>
    <property type="project" value="TreeGrafter"/>
</dbReference>
<dbReference type="AlphaFoldDB" id="A0A914DEH6"/>
<evidence type="ECO:0000256" key="3">
    <source>
        <dbReference type="RuleBase" id="RU003719"/>
    </source>
</evidence>
<dbReference type="WBParaSite" id="ACRNAN_scaffold2500.g14804.t1">
    <property type="protein sequence ID" value="ACRNAN_scaffold2500.g14804.t1"/>
    <property type="gene ID" value="ACRNAN_scaffold2500.g14804"/>
</dbReference>
<feature type="domain" description="D-isomer specific 2-hydroxyacid dehydrogenase catalytic" evidence="4">
    <location>
        <begin position="4"/>
        <end position="253"/>
    </location>
</feature>
<dbReference type="InterPro" id="IPR036291">
    <property type="entry name" value="NAD(P)-bd_dom_sf"/>
</dbReference>
<dbReference type="Proteomes" id="UP000887540">
    <property type="component" value="Unplaced"/>
</dbReference>
<keyword evidence="6" id="KW-1185">Reference proteome</keyword>
<dbReference type="Gene3D" id="3.40.50.720">
    <property type="entry name" value="NAD(P)-binding Rossmann-like Domain"/>
    <property type="match status" value="2"/>
</dbReference>
<dbReference type="InterPro" id="IPR029752">
    <property type="entry name" value="D-isomer_DH_CS1"/>
</dbReference>
<dbReference type="InterPro" id="IPR050223">
    <property type="entry name" value="D-isomer_2-hydroxyacid_DH"/>
</dbReference>
<name>A0A914DEH6_9BILA</name>
<dbReference type="PROSITE" id="PS00671">
    <property type="entry name" value="D_2_HYDROXYACID_DH_3"/>
    <property type="match status" value="1"/>
</dbReference>
<dbReference type="GO" id="GO:0030267">
    <property type="term" value="F:glyoxylate reductase (NADPH) activity"/>
    <property type="evidence" value="ECO:0007669"/>
    <property type="project" value="TreeGrafter"/>
</dbReference>
<evidence type="ECO:0000259" key="5">
    <source>
        <dbReference type="Pfam" id="PF02826"/>
    </source>
</evidence>
<dbReference type="PANTHER" id="PTHR10996:SF277">
    <property type="entry name" value="GLYOXYLATE REDUCTASE_HYDROXYPYRUVATE REDUCTASE"/>
    <property type="match status" value="1"/>
</dbReference>
<organism evidence="6 7">
    <name type="scientific">Acrobeloides nanus</name>
    <dbReference type="NCBI Taxonomy" id="290746"/>
    <lineage>
        <taxon>Eukaryota</taxon>
        <taxon>Metazoa</taxon>
        <taxon>Ecdysozoa</taxon>
        <taxon>Nematoda</taxon>
        <taxon>Chromadorea</taxon>
        <taxon>Rhabditida</taxon>
        <taxon>Tylenchina</taxon>
        <taxon>Cephalobomorpha</taxon>
        <taxon>Cephaloboidea</taxon>
        <taxon>Cephalobidae</taxon>
        <taxon>Acrobeloides</taxon>
    </lineage>
</organism>
<dbReference type="SUPFAM" id="SSF51735">
    <property type="entry name" value="NAD(P)-binding Rossmann-fold domains"/>
    <property type="match status" value="1"/>
</dbReference>
<comment type="similarity">
    <text evidence="3">Belongs to the D-isomer specific 2-hydroxyacid dehydrogenase family.</text>
</comment>
<dbReference type="PANTHER" id="PTHR10996">
    <property type="entry name" value="2-HYDROXYACID DEHYDROGENASE-RELATED"/>
    <property type="match status" value="1"/>
</dbReference>
<dbReference type="PROSITE" id="PS00065">
    <property type="entry name" value="D_2_HYDROXYACID_DH_1"/>
    <property type="match status" value="1"/>
</dbReference>